<reference evidence="2 3" key="1">
    <citation type="journal article" date="2016" name="Mol. Biol. Evol.">
        <title>Comparative Genomics of Early-Diverging Mushroom-Forming Fungi Provides Insights into the Origins of Lignocellulose Decay Capabilities.</title>
        <authorList>
            <person name="Nagy L.G."/>
            <person name="Riley R."/>
            <person name="Tritt A."/>
            <person name="Adam C."/>
            <person name="Daum C."/>
            <person name="Floudas D."/>
            <person name="Sun H."/>
            <person name="Yadav J.S."/>
            <person name="Pangilinan J."/>
            <person name="Larsson K.H."/>
            <person name="Matsuura K."/>
            <person name="Barry K."/>
            <person name="Labutti K."/>
            <person name="Kuo R."/>
            <person name="Ohm R.A."/>
            <person name="Bhattacharya S.S."/>
            <person name="Shirouzu T."/>
            <person name="Yoshinaga Y."/>
            <person name="Martin F.M."/>
            <person name="Grigoriev I.V."/>
            <person name="Hibbett D.S."/>
        </authorList>
    </citation>
    <scope>NUCLEOTIDE SEQUENCE [LARGE SCALE GENOMIC DNA]</scope>
    <source>
        <strain evidence="2 3">HHB9708</strain>
    </source>
</reference>
<dbReference type="OrthoDB" id="3362250at2759"/>
<feature type="region of interest" description="Disordered" evidence="1">
    <location>
        <begin position="144"/>
        <end position="168"/>
    </location>
</feature>
<proteinExistence type="predicted"/>
<gene>
    <name evidence="2" type="ORF">SISNIDRAFT_491929</name>
</gene>
<dbReference type="AlphaFoldDB" id="A0A164M8N5"/>
<keyword evidence="3" id="KW-1185">Reference proteome</keyword>
<dbReference type="EMBL" id="KV419496">
    <property type="protein sequence ID" value="KZS86473.1"/>
    <property type="molecule type" value="Genomic_DNA"/>
</dbReference>
<protein>
    <submittedName>
        <fullName evidence="2">Uncharacterized protein</fullName>
    </submittedName>
</protein>
<organism evidence="2 3">
    <name type="scientific">Sistotremastrum niveocremeum HHB9708</name>
    <dbReference type="NCBI Taxonomy" id="1314777"/>
    <lineage>
        <taxon>Eukaryota</taxon>
        <taxon>Fungi</taxon>
        <taxon>Dikarya</taxon>
        <taxon>Basidiomycota</taxon>
        <taxon>Agaricomycotina</taxon>
        <taxon>Agaricomycetes</taxon>
        <taxon>Sistotremastrales</taxon>
        <taxon>Sistotremastraceae</taxon>
        <taxon>Sertulicium</taxon>
        <taxon>Sertulicium niveocremeum</taxon>
    </lineage>
</organism>
<dbReference type="STRING" id="1314777.A0A164M8N5"/>
<evidence type="ECO:0000313" key="3">
    <source>
        <dbReference type="Proteomes" id="UP000076722"/>
    </source>
</evidence>
<name>A0A164M8N5_9AGAM</name>
<evidence type="ECO:0000256" key="1">
    <source>
        <dbReference type="SAM" id="MobiDB-lite"/>
    </source>
</evidence>
<accession>A0A164M8N5</accession>
<dbReference type="Proteomes" id="UP000076722">
    <property type="component" value="Unassembled WGS sequence"/>
</dbReference>
<sequence length="310" mass="34027">MSTERTVAPPAHPIFTKFNVTSTDLVASTQRINVALEDTGRVVWYKERHLTEEEIVECVYTTEPTKVLRWTIHRPLRGWYIRLRTPSFLPGSFVSINLSSSSLGVEEGSLEFGCRTNVWSPTWAEGSTHSPRVSLVPLSPAAKARASEEHSYPPSPSPTSSLSRSPPPAFSSLYPPQSQITKFVLKPTPHAAPSSDSYAKTLLNRAVTTFKHTLSFSLSPLLPSDSPNAVDPGHALPIHRSHHVYATHPLLTFVETSTSTLVWSAQSGVLQVDEGMAAQLGVDMSFWVAISLAYWEYLGEREGYIAAANG</sequence>
<evidence type="ECO:0000313" key="2">
    <source>
        <dbReference type="EMBL" id="KZS86473.1"/>
    </source>
</evidence>